<dbReference type="InterPro" id="IPR011008">
    <property type="entry name" value="Dimeric_a/b-barrel"/>
</dbReference>
<gene>
    <name evidence="2" type="ORF">SAMN05216362_10376</name>
</gene>
<keyword evidence="2" id="KW-0560">Oxidoreductase</keyword>
<dbReference type="SUPFAM" id="SSF54909">
    <property type="entry name" value="Dimeric alpha+beta barrel"/>
    <property type="match status" value="1"/>
</dbReference>
<dbReference type="InterPro" id="IPR050404">
    <property type="entry name" value="Heme-degrading_MO"/>
</dbReference>
<dbReference type="STRING" id="571933.SAMN05216362_10376"/>
<dbReference type="Proteomes" id="UP000199427">
    <property type="component" value="Unassembled WGS sequence"/>
</dbReference>
<dbReference type="EMBL" id="FOES01000003">
    <property type="protein sequence ID" value="SEP81414.1"/>
    <property type="molecule type" value="Genomic_DNA"/>
</dbReference>
<name>A0A1H9AX96_9BACI</name>
<dbReference type="PROSITE" id="PS51725">
    <property type="entry name" value="ABM"/>
    <property type="match status" value="1"/>
</dbReference>
<keyword evidence="3" id="KW-1185">Reference proteome</keyword>
<proteinExistence type="predicted"/>
<dbReference type="InterPro" id="IPR007138">
    <property type="entry name" value="ABM_dom"/>
</dbReference>
<organism evidence="2 3">
    <name type="scientific">Piscibacillus halophilus</name>
    <dbReference type="NCBI Taxonomy" id="571933"/>
    <lineage>
        <taxon>Bacteria</taxon>
        <taxon>Bacillati</taxon>
        <taxon>Bacillota</taxon>
        <taxon>Bacilli</taxon>
        <taxon>Bacillales</taxon>
        <taxon>Bacillaceae</taxon>
        <taxon>Piscibacillus</taxon>
    </lineage>
</organism>
<dbReference type="Gene3D" id="3.30.70.100">
    <property type="match status" value="1"/>
</dbReference>
<dbReference type="Pfam" id="PF03992">
    <property type="entry name" value="ABM"/>
    <property type="match status" value="1"/>
</dbReference>
<dbReference type="AlphaFoldDB" id="A0A1H9AX96"/>
<accession>A0A1H9AX96</accession>
<dbReference type="GO" id="GO:0004497">
    <property type="term" value="F:monooxygenase activity"/>
    <property type="evidence" value="ECO:0007669"/>
    <property type="project" value="UniProtKB-KW"/>
</dbReference>
<feature type="domain" description="ABM" evidence="1">
    <location>
        <begin position="66"/>
        <end position="155"/>
    </location>
</feature>
<dbReference type="OrthoDB" id="2352283at2"/>
<sequence length="162" mass="18807">MKKLWMTLGTKDFLLSLRDQNEKLIVMEELDGDARAIIEDEEQHVLKEPREYDIVEAIGDLKPYGYIVLNNIPVTSEGGPILENKFKQRSGSIESAEGFVAFRILRPTRDNTYVILTQWRQVDDFMQWRNSQDFKKSHAKQEESPTYVSGHSYVTQLDVIEP</sequence>
<protein>
    <submittedName>
        <fullName evidence="2">Heme-degrading monooxygenase HmoA</fullName>
    </submittedName>
</protein>
<keyword evidence="2" id="KW-0503">Monooxygenase</keyword>
<dbReference type="PANTHER" id="PTHR34474">
    <property type="entry name" value="SIGNAL TRANSDUCTION PROTEIN TRAP"/>
    <property type="match status" value="1"/>
</dbReference>
<evidence type="ECO:0000313" key="2">
    <source>
        <dbReference type="EMBL" id="SEP81414.1"/>
    </source>
</evidence>
<reference evidence="2 3" key="1">
    <citation type="submission" date="2016-10" db="EMBL/GenBank/DDBJ databases">
        <authorList>
            <person name="de Groot N.N."/>
        </authorList>
    </citation>
    <scope>NUCLEOTIDE SEQUENCE [LARGE SCALE GENOMIC DNA]</scope>
    <source>
        <strain evidence="2 3">DSM 21633</strain>
    </source>
</reference>
<dbReference type="RefSeq" id="WP_091772485.1">
    <property type="nucleotide sequence ID" value="NZ_CAESCL010000031.1"/>
</dbReference>
<evidence type="ECO:0000313" key="3">
    <source>
        <dbReference type="Proteomes" id="UP000199427"/>
    </source>
</evidence>
<evidence type="ECO:0000259" key="1">
    <source>
        <dbReference type="PROSITE" id="PS51725"/>
    </source>
</evidence>
<dbReference type="PANTHER" id="PTHR34474:SF2">
    <property type="entry name" value="SIGNAL TRANSDUCTION PROTEIN TRAP"/>
    <property type="match status" value="1"/>
</dbReference>